<accession>A0A0P6X7I5</accession>
<feature type="active site" description="Proton acceptor" evidence="6">
    <location>
        <position position="355"/>
    </location>
</feature>
<dbReference type="SUPFAM" id="SSF53901">
    <property type="entry name" value="Thiolase-like"/>
    <property type="match status" value="2"/>
</dbReference>
<evidence type="ECO:0000256" key="4">
    <source>
        <dbReference type="ARBA" id="ARBA00023315"/>
    </source>
</evidence>
<dbReference type="Proteomes" id="UP000050514">
    <property type="component" value="Unassembled WGS sequence"/>
</dbReference>
<dbReference type="GO" id="GO:0003985">
    <property type="term" value="F:acetyl-CoA C-acetyltransferase activity"/>
    <property type="evidence" value="ECO:0007669"/>
    <property type="project" value="UniProtKB-EC"/>
</dbReference>
<dbReference type="InterPro" id="IPR020615">
    <property type="entry name" value="Thiolase_acyl_enz_int_AS"/>
</dbReference>
<dbReference type="NCBIfam" id="TIGR01930">
    <property type="entry name" value="AcCoA-C-Actrans"/>
    <property type="match status" value="1"/>
</dbReference>
<evidence type="ECO:0000256" key="5">
    <source>
        <dbReference type="ARBA" id="ARBA00030755"/>
    </source>
</evidence>
<dbReference type="PIRSF" id="PIRSF000429">
    <property type="entry name" value="Ac-CoA_Ac_transf"/>
    <property type="match status" value="1"/>
</dbReference>
<dbReference type="STRING" id="360411.AC812_06295"/>
<dbReference type="EMBL" id="LGHJ01000012">
    <property type="protein sequence ID" value="KPL76283.1"/>
    <property type="molecule type" value="Genomic_DNA"/>
</dbReference>
<dbReference type="CDD" id="cd00751">
    <property type="entry name" value="thiolase"/>
    <property type="match status" value="1"/>
</dbReference>
<evidence type="ECO:0000256" key="2">
    <source>
        <dbReference type="ARBA" id="ARBA00012705"/>
    </source>
</evidence>
<dbReference type="InterPro" id="IPR020617">
    <property type="entry name" value="Thiolase_C"/>
</dbReference>
<dbReference type="Gene3D" id="3.40.47.10">
    <property type="match status" value="1"/>
</dbReference>
<dbReference type="OrthoDB" id="9764892at2"/>
<feature type="domain" description="Thiolase C-terminal" evidence="9">
    <location>
        <begin position="276"/>
        <end position="402"/>
    </location>
</feature>
<dbReference type="InterPro" id="IPR020613">
    <property type="entry name" value="Thiolase_CS"/>
</dbReference>
<comment type="caution">
    <text evidence="10">The sequence shown here is derived from an EMBL/GenBank/DDBJ whole genome shotgun (WGS) entry which is preliminary data.</text>
</comment>
<dbReference type="InterPro" id="IPR002155">
    <property type="entry name" value="Thiolase"/>
</dbReference>
<evidence type="ECO:0000313" key="10">
    <source>
        <dbReference type="EMBL" id="KPL76283.1"/>
    </source>
</evidence>
<feature type="active site" description="Acyl-thioester intermediate" evidence="6">
    <location>
        <position position="89"/>
    </location>
</feature>
<evidence type="ECO:0000256" key="7">
    <source>
        <dbReference type="RuleBase" id="RU003557"/>
    </source>
</evidence>
<reference evidence="10 11" key="1">
    <citation type="submission" date="2015-07" db="EMBL/GenBank/DDBJ databases">
        <title>Draft genome of Bellilinea caldifistulae DSM 17877.</title>
        <authorList>
            <person name="Hemp J."/>
            <person name="Ward L.M."/>
            <person name="Pace L.A."/>
            <person name="Fischer W.W."/>
        </authorList>
    </citation>
    <scope>NUCLEOTIDE SEQUENCE [LARGE SCALE GENOMIC DNA]</scope>
    <source>
        <strain evidence="10 11">GOMI-1</strain>
    </source>
</reference>
<dbReference type="PATRIC" id="fig|360411.5.peg.1384"/>
<dbReference type="FunFam" id="3.40.47.10:FF:000010">
    <property type="entry name" value="Acetyl-CoA acetyltransferase (Thiolase)"/>
    <property type="match status" value="1"/>
</dbReference>
<evidence type="ECO:0000256" key="6">
    <source>
        <dbReference type="PIRSR" id="PIRSR000429-1"/>
    </source>
</evidence>
<dbReference type="PANTHER" id="PTHR18919:SF107">
    <property type="entry name" value="ACETYL-COA ACETYLTRANSFERASE, CYTOSOLIC"/>
    <property type="match status" value="1"/>
</dbReference>
<feature type="domain" description="Thiolase N-terminal" evidence="8">
    <location>
        <begin position="5"/>
        <end position="269"/>
    </location>
</feature>
<dbReference type="PANTHER" id="PTHR18919">
    <property type="entry name" value="ACETYL-COA C-ACYLTRANSFERASE"/>
    <property type="match status" value="1"/>
</dbReference>
<evidence type="ECO:0000259" key="9">
    <source>
        <dbReference type="Pfam" id="PF02803"/>
    </source>
</evidence>
<dbReference type="Pfam" id="PF00108">
    <property type="entry name" value="Thiolase_N"/>
    <property type="match status" value="1"/>
</dbReference>
<name>A0A0P6X7I5_9CHLR</name>
<protein>
    <recommendedName>
        <fullName evidence="2">acetyl-CoA C-acetyltransferase</fullName>
        <ecNumber evidence="2">2.3.1.9</ecNumber>
    </recommendedName>
    <alternativeName>
        <fullName evidence="5">Acetoacetyl-CoA thiolase</fullName>
    </alternativeName>
</protein>
<dbReference type="RefSeq" id="WP_061919226.1">
    <property type="nucleotide sequence ID" value="NZ_DF967971.1"/>
</dbReference>
<feature type="active site" description="Proton acceptor" evidence="6">
    <location>
        <position position="390"/>
    </location>
</feature>
<proteinExistence type="inferred from homology"/>
<dbReference type="EC" id="2.3.1.9" evidence="2"/>
<comment type="similarity">
    <text evidence="1 7">Belongs to the thiolase-like superfamily. Thiolase family.</text>
</comment>
<keyword evidence="3 7" id="KW-0808">Transferase</keyword>
<sequence length="406" mass="42994">MSIPVIVDAIRTPIGNLGGVLAAVRPDDLAAMVLKALVERNRLQGIEVDEVYFGCANQAGEDNRNVARMATLLAGLPPEVPALTVNRLCASGLAAVNLAARAIQTGDGEVFLTGGVESMSRAPYALPKAEKGFPFGNLTAWDTALGWRFPNPKMEAMYGIEAMGETAENLAEMTGIPRSEQDRFALQSHRRAVAAQDEGRFAEEILPVEIPQRRGEPLRVVQDERPRRDTTLESLAALPPIFRKGGTVTAGNSSGLNDGAAGLLVMSESKARQLGLKPMARIVSSAAAGVLPRIMGIGPVPAARKALAKAGLTIEQIGLVELNEAFAVQALAVIRELGLPEEIVNVNGGAIALGHPLGCSGARILTTLLYEMRRRAAAQPRPFYGLAMLCVGVGQGEATIVEWLDD</sequence>
<evidence type="ECO:0000256" key="1">
    <source>
        <dbReference type="ARBA" id="ARBA00010982"/>
    </source>
</evidence>
<dbReference type="InterPro" id="IPR020616">
    <property type="entry name" value="Thiolase_N"/>
</dbReference>
<keyword evidence="11" id="KW-1185">Reference proteome</keyword>
<dbReference type="Pfam" id="PF02803">
    <property type="entry name" value="Thiolase_C"/>
    <property type="match status" value="1"/>
</dbReference>
<keyword evidence="4 7" id="KW-0012">Acyltransferase</keyword>
<dbReference type="PROSITE" id="PS00737">
    <property type="entry name" value="THIOLASE_2"/>
    <property type="match status" value="1"/>
</dbReference>
<evidence type="ECO:0000313" key="11">
    <source>
        <dbReference type="Proteomes" id="UP000050514"/>
    </source>
</evidence>
<dbReference type="InterPro" id="IPR016039">
    <property type="entry name" value="Thiolase-like"/>
</dbReference>
<evidence type="ECO:0000259" key="8">
    <source>
        <dbReference type="Pfam" id="PF00108"/>
    </source>
</evidence>
<gene>
    <name evidence="10" type="ORF">AC812_06295</name>
</gene>
<dbReference type="AlphaFoldDB" id="A0A0P6X7I5"/>
<dbReference type="PROSITE" id="PS00098">
    <property type="entry name" value="THIOLASE_1"/>
    <property type="match status" value="1"/>
</dbReference>
<evidence type="ECO:0000256" key="3">
    <source>
        <dbReference type="ARBA" id="ARBA00022679"/>
    </source>
</evidence>
<organism evidence="10 11">
    <name type="scientific">Bellilinea caldifistulae</name>
    <dbReference type="NCBI Taxonomy" id="360411"/>
    <lineage>
        <taxon>Bacteria</taxon>
        <taxon>Bacillati</taxon>
        <taxon>Chloroflexota</taxon>
        <taxon>Anaerolineae</taxon>
        <taxon>Anaerolineales</taxon>
        <taxon>Anaerolineaceae</taxon>
        <taxon>Bellilinea</taxon>
    </lineage>
</organism>